<dbReference type="Gene3D" id="4.10.280.10">
    <property type="entry name" value="Helix-loop-helix DNA-binding domain"/>
    <property type="match status" value="1"/>
</dbReference>
<feature type="domain" description="BHLH" evidence="3">
    <location>
        <begin position="906"/>
        <end position="995"/>
    </location>
</feature>
<feature type="region of interest" description="Disordered" evidence="1">
    <location>
        <begin position="766"/>
        <end position="824"/>
    </location>
</feature>
<dbReference type="Pfam" id="PF00010">
    <property type="entry name" value="HLH"/>
    <property type="match status" value="1"/>
</dbReference>
<feature type="transmembrane region" description="Helical" evidence="2">
    <location>
        <begin position="107"/>
        <end position="126"/>
    </location>
</feature>
<dbReference type="InterPro" id="IPR036638">
    <property type="entry name" value="HLH_DNA-bd_sf"/>
</dbReference>
<comment type="caution">
    <text evidence="4">The sequence shown here is derived from an EMBL/GenBank/DDBJ whole genome shotgun (WGS) entry which is preliminary data.</text>
</comment>
<organism evidence="4 5">
    <name type="scientific">Mixia osmundae (strain CBS 9802 / IAM 14324 / JCM 22182 / KY 12970)</name>
    <dbReference type="NCBI Taxonomy" id="764103"/>
    <lineage>
        <taxon>Eukaryota</taxon>
        <taxon>Fungi</taxon>
        <taxon>Dikarya</taxon>
        <taxon>Basidiomycota</taxon>
        <taxon>Pucciniomycotina</taxon>
        <taxon>Mixiomycetes</taxon>
        <taxon>Mixiales</taxon>
        <taxon>Mixiaceae</taxon>
        <taxon>Mixia</taxon>
    </lineage>
</organism>
<dbReference type="eggNOG" id="KOG2588">
    <property type="taxonomic scope" value="Eukaryota"/>
</dbReference>
<dbReference type="STRING" id="764103.G7E3F6"/>
<evidence type="ECO:0000259" key="3">
    <source>
        <dbReference type="PROSITE" id="PS50888"/>
    </source>
</evidence>
<name>G7E3F6_MIXOS</name>
<dbReference type="Pfam" id="PF03407">
    <property type="entry name" value="Nucleotid_trans"/>
    <property type="match status" value="1"/>
</dbReference>
<protein>
    <recommendedName>
        <fullName evidence="3">BHLH domain-containing protein</fullName>
    </recommendedName>
</protein>
<dbReference type="InParanoid" id="G7E3F6"/>
<feature type="region of interest" description="Disordered" evidence="1">
    <location>
        <begin position="219"/>
        <end position="241"/>
    </location>
</feature>
<dbReference type="PANTHER" id="PTHR47336">
    <property type="entry name" value="TRANSCRIPTION FACTOR HMS1-RELATED"/>
    <property type="match status" value="1"/>
</dbReference>
<feature type="compositionally biased region" description="Basic residues" evidence="1">
    <location>
        <begin position="1051"/>
        <end position="1065"/>
    </location>
</feature>
<dbReference type="RefSeq" id="XP_014567962.1">
    <property type="nucleotide sequence ID" value="XM_014712476.1"/>
</dbReference>
<reference evidence="4 5" key="2">
    <citation type="journal article" date="2012" name="Open Biol.">
        <title>Characteristics of nucleosomes and linker DNA regions on the genome of the basidiomycete Mixia osmundae revealed by mono- and dinucleosome mapping.</title>
        <authorList>
            <person name="Nishida H."/>
            <person name="Kondo S."/>
            <person name="Matsumoto T."/>
            <person name="Suzuki Y."/>
            <person name="Yoshikawa H."/>
            <person name="Taylor T.D."/>
            <person name="Sugiyama J."/>
        </authorList>
    </citation>
    <scope>NUCLEOTIDE SEQUENCE [LARGE SCALE GENOMIC DNA]</scope>
    <source>
        <strain evidence="5">CBS 9802 / IAM 14324 / JCM 22182 / KY 12970</strain>
    </source>
</reference>
<reference evidence="4 5" key="1">
    <citation type="journal article" date="2011" name="J. Gen. Appl. Microbiol.">
        <title>Draft genome sequencing of the enigmatic basidiomycete Mixia osmundae.</title>
        <authorList>
            <person name="Nishida H."/>
            <person name="Nagatsuka Y."/>
            <person name="Sugiyama J."/>
        </authorList>
    </citation>
    <scope>NUCLEOTIDE SEQUENCE [LARGE SCALE GENOMIC DNA]</scope>
    <source>
        <strain evidence="5">CBS 9802 / IAM 14324 / JCM 22182 / KY 12970</strain>
    </source>
</reference>
<keyword evidence="2" id="KW-0472">Membrane</keyword>
<keyword evidence="2" id="KW-1133">Transmembrane helix</keyword>
<feature type="compositionally biased region" description="Polar residues" evidence="1">
    <location>
        <begin position="1067"/>
        <end position="1088"/>
    </location>
</feature>
<dbReference type="SMART" id="SM00353">
    <property type="entry name" value="HLH"/>
    <property type="match status" value="1"/>
</dbReference>
<accession>G7E3F6</accession>
<feature type="compositionally biased region" description="Low complexity" evidence="1">
    <location>
        <begin position="766"/>
        <end position="814"/>
    </location>
</feature>
<evidence type="ECO:0000313" key="5">
    <source>
        <dbReference type="Proteomes" id="UP000009131"/>
    </source>
</evidence>
<feature type="compositionally biased region" description="Basic and acidic residues" evidence="1">
    <location>
        <begin position="903"/>
        <end position="912"/>
    </location>
</feature>
<dbReference type="EMBL" id="BABT02000119">
    <property type="protein sequence ID" value="GAA97366.1"/>
    <property type="molecule type" value="Genomic_DNA"/>
</dbReference>
<feature type="compositionally biased region" description="Polar residues" evidence="1">
    <location>
        <begin position="1"/>
        <end position="15"/>
    </location>
</feature>
<evidence type="ECO:0000256" key="1">
    <source>
        <dbReference type="SAM" id="MobiDB-lite"/>
    </source>
</evidence>
<dbReference type="OrthoDB" id="2497338at2759"/>
<dbReference type="HOGENOM" id="CLU_242148_0_0_1"/>
<keyword evidence="2" id="KW-0812">Transmembrane</keyword>
<dbReference type="GO" id="GO:0046983">
    <property type="term" value="F:protein dimerization activity"/>
    <property type="evidence" value="ECO:0007669"/>
    <property type="project" value="InterPro"/>
</dbReference>
<dbReference type="PANTHER" id="PTHR47336:SF2">
    <property type="entry name" value="TRANSCRIPTION FACTOR HMS1-RELATED"/>
    <property type="match status" value="1"/>
</dbReference>
<gene>
    <name evidence="4" type="primary">Mo04044</name>
    <name evidence="4" type="ORF">E5Q_04044</name>
</gene>
<proteinExistence type="predicted"/>
<feature type="region of interest" description="Disordered" evidence="1">
    <location>
        <begin position="939"/>
        <end position="963"/>
    </location>
</feature>
<evidence type="ECO:0000256" key="2">
    <source>
        <dbReference type="SAM" id="Phobius"/>
    </source>
</evidence>
<feature type="region of interest" description="Disordered" evidence="1">
    <location>
        <begin position="877"/>
        <end position="912"/>
    </location>
</feature>
<dbReference type="InterPro" id="IPR005069">
    <property type="entry name" value="Nucl-diP-sugar_transferase"/>
</dbReference>
<dbReference type="SUPFAM" id="SSF47459">
    <property type="entry name" value="HLH, helix-loop-helix DNA-binding domain"/>
    <property type="match status" value="1"/>
</dbReference>
<dbReference type="Proteomes" id="UP000009131">
    <property type="component" value="Unassembled WGS sequence"/>
</dbReference>
<feature type="region of interest" description="Disordered" evidence="1">
    <location>
        <begin position="1"/>
        <end position="33"/>
    </location>
</feature>
<keyword evidence="5" id="KW-1185">Reference proteome</keyword>
<dbReference type="InterPro" id="IPR011598">
    <property type="entry name" value="bHLH_dom"/>
</dbReference>
<dbReference type="InterPro" id="IPR052099">
    <property type="entry name" value="Regulatory_TF_Diverse"/>
</dbReference>
<evidence type="ECO:0000313" key="4">
    <source>
        <dbReference type="EMBL" id="GAA97366.1"/>
    </source>
</evidence>
<feature type="region of interest" description="Disordered" evidence="1">
    <location>
        <begin position="1038"/>
        <end position="1089"/>
    </location>
</feature>
<feature type="transmembrane region" description="Helical" evidence="2">
    <location>
        <begin position="1211"/>
        <end position="1233"/>
    </location>
</feature>
<dbReference type="PROSITE" id="PS50888">
    <property type="entry name" value="BHLH"/>
    <property type="match status" value="1"/>
</dbReference>
<sequence>MVATTTSVSIPLTPNGSPPELRNGGSPRSHRFGSARQTFDHRMDGASKPASEAAHMLRRRSSIVENDLYNGRQSYHLSSISMGSMPTLSGLGDTARTSRSRLRSTRALYQIILGILCIFVLIVAATRSEIASSFTSLGSRTSAWLHSPIAHRIRYERYDFSTLQAGGRNSRMSLADFLKDRMGPPDPSLPLWVTMSGGIYITEAIPHLRIVLERLANGTMPHSKPRSDGRKDPVVTPVPRQGRGTQPFMVLCLDEQCMEQCRIQGYMAYFYDNHVGSKHYTDIGYQKSRMMYEVASAGYATLFIDGDVYLRNDPFEFMLPVDDASVDIQIQDDVSNGDQLNIGFLLQSANERVAALWLEVLDKVKDGASWDQEWFSAFANVTAARKVPGHHERFTSPQGVNFYVLDRRRFSPYHITAPAAPFPEAVLMHLTCADNAWLKFYLSAVYGYWQNVNGYYTRPPQIITMPEISGTKVQVRRQIRMLIQLAQITGRAIQPPLVVTIFSADLTPEWPKWGDRIQALPEPVPQRASTEPMELSVHRRHWWSTVHVQEVRNTFNVTVLEPNYIAHALTHKQSTKTVFALTSPGNLDLFWYRGRFDLLTEAITSDHYMQQQVISITDPTRSLATLPVRGKELRLCSRLEMGYQCYNLCQNEQGTYADVQRGDHDDLVAILSQPRTVKRASFAANQQETSSRLGIDTSEGDLDPLAAFTSLASPATAPSTRHMDVSSRLSQYDFAPASSMSTASGSHSFPLMPASTASVSMAQSAASASSSSPSPPASHSSLLYSSLGMSSGPSHQGSSPPSSAEEVEPVASEPAAKRQKTVATLSMDPSKVALAISRPHQTTAVNLKTLSYAGLVQYDQSRASLPSQFDLVNLKASTSQGSKRKLAASSNGDEEDNSGDENSADKDLGGHNAVERRYRDGINTSIALLRDLVPATAHLRAEPSSETKAKGKRNSQFMLPHPAPVTQGVVDGVEAATKLGKKVVLSKSIDYIRFLKGRREELEEELFLLRQFVVDCVEGGGDVLASFDDQIKTVREQARPAASQVANAGKSKAKLSRSQRAKATPKSKGSSVTPPQAEATQPRPTTMDENVEDVMVAPVSMDYLSEIADLQDYASILRDSGMGGYSDGYAHAADSATFDDLSPTTRPGSAAMFAVLGGVSFLGGFGYDVAYTANAAPNSERAWSSGLRRRSVPVTDDTLSPLQSAILAQPAILSGVICVSLLVIVLLALRLVLRLGRRLSADSTIRYRLALQRLHTARTGDVKTVVGALRIVADAPKNLPSALMSIVRQAWRVITRTHSLNAPRHVAIEACMATLRLAEIEVMSAGTGQRKVWRFQAYLQLLNASRSAAWQECARDHEELQEPRVQATLALLALTSPLLQTAQAQSHWTEAISSLKKVELPVPWLSMVLESSLVDAHASLDELRTSSDPLVNPLAALADLRCEAILIDAWMHMFAAVARADTLRIELDNGSDLVDWIDVAAESTRHGSAMHHLALLTKGVWVCLQQPQLSDDLASFIASLDTGESVASIAAFLQLAEGADDIESIGSPVNAVDNIAFVTLSWLHLRRLQKRADQFDSSLSSAVHDHTVALRALCAHAPFIPSADSVEDIEVDSSSESGSEDASDFALSSKTSDDFTQAVDTCLEDLYMLGRRAALGEIVVT</sequence>
<feature type="compositionally biased region" description="Basic and acidic residues" evidence="1">
    <location>
        <begin position="939"/>
        <end position="949"/>
    </location>
</feature>